<evidence type="ECO:0000256" key="4">
    <source>
        <dbReference type="SAM" id="MobiDB-lite"/>
    </source>
</evidence>
<dbReference type="GO" id="GO:0097038">
    <property type="term" value="C:perinuclear endoplasmic reticulum"/>
    <property type="evidence" value="ECO:0007669"/>
    <property type="project" value="TreeGrafter"/>
</dbReference>
<dbReference type="Pfam" id="PF01237">
    <property type="entry name" value="Oxysterol_BP"/>
    <property type="match status" value="1"/>
</dbReference>
<dbReference type="PANTHER" id="PTHR10972:SF209">
    <property type="entry name" value="OXYSTEROL-BINDING PROTEIN"/>
    <property type="match status" value="1"/>
</dbReference>
<dbReference type="PANTHER" id="PTHR10972">
    <property type="entry name" value="OXYSTEROL-BINDING PROTEIN-RELATED"/>
    <property type="match status" value="1"/>
</dbReference>
<dbReference type="GO" id="GO:0005829">
    <property type="term" value="C:cytosol"/>
    <property type="evidence" value="ECO:0007669"/>
    <property type="project" value="TreeGrafter"/>
</dbReference>
<organism evidence="6">
    <name type="scientific">Caenorhabditis brenneri</name>
    <name type="common">Nematode worm</name>
    <dbReference type="NCBI Taxonomy" id="135651"/>
    <lineage>
        <taxon>Eukaryota</taxon>
        <taxon>Metazoa</taxon>
        <taxon>Ecdysozoa</taxon>
        <taxon>Nematoda</taxon>
        <taxon>Chromadorea</taxon>
        <taxon>Rhabditida</taxon>
        <taxon>Rhabditina</taxon>
        <taxon>Rhabditomorpha</taxon>
        <taxon>Rhabditoidea</taxon>
        <taxon>Rhabditidae</taxon>
        <taxon>Peloderinae</taxon>
        <taxon>Caenorhabditis</taxon>
    </lineage>
</organism>
<dbReference type="InterPro" id="IPR037239">
    <property type="entry name" value="OSBP_sf"/>
</dbReference>
<keyword evidence="1" id="KW-0446">Lipid-binding</keyword>
<dbReference type="Proteomes" id="UP000008068">
    <property type="component" value="Unassembled WGS sequence"/>
</dbReference>
<dbReference type="OrthoDB" id="416222at2759"/>
<sequence>MGSTRIQNFKRPTVLHKGQRTRLPATYVAPEDVSIWDIIRPNLGKDFSRFTVPVFMNEPLSFLQRLSENVQYNYLLEKAAKCEDEMQRMEYVAAFALATVSANHKRLSKPFNPLLLETFELERNGVRFLAEQVSHHPPISAVYAESDEFTVEGTVEPTLSFWMTKLIANPHAHLKLTFKKTGETYSWCAPKCAIYNVIMGKMYMNFVSLPHSIRSNNMPFFLFQTSHMKIESSGTYDAVFSFDNKGYYNHKGGDVHVEGHIFEGKNKIKALYGNWTLFLASCDQDDFKHHRKEYVQLFNETVLEKDQGPVITGSKILWVANQIPKLFDDQFHFTNFTLSLNELYPGMIDKLAPTDSRRRKDMKALEDGKNEEAEEFKHKYEEEQRERRANKTGNVPMWFAKNDDGHWSYKGDYWAREYSNCLDLFESVDNNNSTRSNSSSSSTSSSSD</sequence>
<dbReference type="EMBL" id="GL379985">
    <property type="protein sequence ID" value="EGT40242.1"/>
    <property type="molecule type" value="Genomic_DNA"/>
</dbReference>
<dbReference type="InParanoid" id="G0NYU5"/>
<gene>
    <name evidence="5" type="ORF">CAEBREN_32310</name>
</gene>
<evidence type="ECO:0000256" key="1">
    <source>
        <dbReference type="ARBA" id="ARBA00023121"/>
    </source>
</evidence>
<protein>
    <recommendedName>
        <fullName evidence="3">Oxysterol-binding protein</fullName>
    </recommendedName>
</protein>
<name>G0NYU5_CAEBE</name>
<dbReference type="GO" id="GO:0006869">
    <property type="term" value="P:lipid transport"/>
    <property type="evidence" value="ECO:0007669"/>
    <property type="project" value="UniProtKB-KW"/>
</dbReference>
<dbReference type="GO" id="GO:0032934">
    <property type="term" value="F:sterol binding"/>
    <property type="evidence" value="ECO:0007669"/>
    <property type="project" value="TreeGrafter"/>
</dbReference>
<dbReference type="InterPro" id="IPR018494">
    <property type="entry name" value="Oxysterol-bd_CS"/>
</dbReference>
<feature type="region of interest" description="Disordered" evidence="4">
    <location>
        <begin position="428"/>
        <end position="448"/>
    </location>
</feature>
<evidence type="ECO:0000313" key="5">
    <source>
        <dbReference type="EMBL" id="EGT40242.1"/>
    </source>
</evidence>
<dbReference type="Gene3D" id="2.40.160.120">
    <property type="match status" value="1"/>
</dbReference>
<accession>G0NYU5</accession>
<comment type="similarity">
    <text evidence="2">Belongs to the OSBP family.</text>
</comment>
<evidence type="ECO:0000256" key="3">
    <source>
        <dbReference type="RuleBase" id="RU003845"/>
    </source>
</evidence>
<dbReference type="HOGENOM" id="CLU_007105_6_2_1"/>
<dbReference type="AlphaFoldDB" id="G0NYU5"/>
<dbReference type="FunCoup" id="G0NYU5">
    <property type="interactions" value="2547"/>
</dbReference>
<feature type="region of interest" description="Disordered" evidence="4">
    <location>
        <begin position="355"/>
        <end position="389"/>
    </location>
</feature>
<keyword evidence="6" id="KW-1185">Reference proteome</keyword>
<evidence type="ECO:0000256" key="2">
    <source>
        <dbReference type="RuleBase" id="RU003844"/>
    </source>
</evidence>
<reference evidence="6" key="1">
    <citation type="submission" date="2011-07" db="EMBL/GenBank/DDBJ databases">
        <authorList>
            <consortium name="Caenorhabditis brenneri Sequencing and Analysis Consortium"/>
            <person name="Wilson R.K."/>
        </authorList>
    </citation>
    <scope>NUCLEOTIDE SEQUENCE [LARGE SCALE GENOMIC DNA]</scope>
    <source>
        <strain evidence="6">PB2801</strain>
    </source>
</reference>
<proteinExistence type="inferred from homology"/>
<keyword evidence="3" id="KW-0813">Transport</keyword>
<dbReference type="eggNOG" id="KOG2209">
    <property type="taxonomic scope" value="Eukaryota"/>
</dbReference>
<dbReference type="STRING" id="135651.G0NYU5"/>
<keyword evidence="3" id="KW-0445">Lipid transport</keyword>
<dbReference type="PROSITE" id="PS01013">
    <property type="entry name" value="OSBP"/>
    <property type="match status" value="1"/>
</dbReference>
<dbReference type="InterPro" id="IPR000648">
    <property type="entry name" value="Oxysterol-bd"/>
</dbReference>
<feature type="compositionally biased region" description="Low complexity" evidence="4">
    <location>
        <begin position="430"/>
        <end position="448"/>
    </location>
</feature>
<dbReference type="GO" id="GO:0005886">
    <property type="term" value="C:plasma membrane"/>
    <property type="evidence" value="ECO:0007669"/>
    <property type="project" value="TreeGrafter"/>
</dbReference>
<dbReference type="SUPFAM" id="SSF144000">
    <property type="entry name" value="Oxysterol-binding protein-like"/>
    <property type="match status" value="1"/>
</dbReference>
<evidence type="ECO:0000313" key="6">
    <source>
        <dbReference type="Proteomes" id="UP000008068"/>
    </source>
</evidence>